<evidence type="ECO:0000313" key="3">
    <source>
        <dbReference type="Proteomes" id="UP000180166"/>
    </source>
</evidence>
<name>A0ABC8AQD1_9NOCA</name>
<reference evidence="2 3" key="1">
    <citation type="submission" date="2016-10" db="EMBL/GenBank/DDBJ databases">
        <title>Genome sequence of Nocardia seriolae strain EM150506, isolated from Anguila japonica.</title>
        <authorList>
            <person name="Han H.-J."/>
        </authorList>
    </citation>
    <scope>NUCLEOTIDE SEQUENCE [LARGE SCALE GENOMIC DNA]</scope>
    <source>
        <strain evidence="2 3">EM150506</strain>
    </source>
</reference>
<dbReference type="Proteomes" id="UP000180166">
    <property type="component" value="Chromosome"/>
</dbReference>
<dbReference type="RefSeq" id="WP_158660737.1">
    <property type="nucleotide sequence ID" value="NZ_CP017839.1"/>
</dbReference>
<feature type="chain" id="PRO_5044766985" evidence="1">
    <location>
        <begin position="29"/>
        <end position="131"/>
    </location>
</feature>
<dbReference type="EMBL" id="CP017839">
    <property type="protein sequence ID" value="APA96363.1"/>
    <property type="molecule type" value="Genomic_DNA"/>
</dbReference>
<sequence length="131" mass="14259">MTMRRWTVGGTLALGVVGAALGASPASAAQVNANPAEGYASVDLSPAETVVLANTPVTDWIDQVSTPQHQFVDPAWYSSTPEFQDRNGGWHSYYTFAELWREAARHPGGSVTVWVTDPARFDGFTVQLRQY</sequence>
<proteinExistence type="predicted"/>
<evidence type="ECO:0000256" key="1">
    <source>
        <dbReference type="SAM" id="SignalP"/>
    </source>
</evidence>
<evidence type="ECO:0000313" key="2">
    <source>
        <dbReference type="EMBL" id="APA96363.1"/>
    </source>
</evidence>
<dbReference type="AlphaFoldDB" id="A0ABC8AQD1"/>
<accession>A0ABC8AQD1</accession>
<keyword evidence="1" id="KW-0732">Signal</keyword>
<organism evidence="2 3">
    <name type="scientific">Nocardia seriolae</name>
    <dbReference type="NCBI Taxonomy" id="37332"/>
    <lineage>
        <taxon>Bacteria</taxon>
        <taxon>Bacillati</taxon>
        <taxon>Actinomycetota</taxon>
        <taxon>Actinomycetes</taxon>
        <taxon>Mycobacteriales</taxon>
        <taxon>Nocardiaceae</taxon>
        <taxon>Nocardia</taxon>
    </lineage>
</organism>
<feature type="signal peptide" evidence="1">
    <location>
        <begin position="1"/>
        <end position="28"/>
    </location>
</feature>
<dbReference type="KEGG" id="nsr:NS506_02297"/>
<gene>
    <name evidence="2" type="ORF">NS506_02297</name>
</gene>
<protein>
    <submittedName>
        <fullName evidence="2">Uncharacterized protein</fullName>
    </submittedName>
</protein>